<keyword evidence="3" id="KW-1185">Reference proteome</keyword>
<feature type="non-terminal residue" evidence="2">
    <location>
        <position position="327"/>
    </location>
</feature>
<comment type="caution">
    <text evidence="2">The sequence shown here is derived from an EMBL/GenBank/DDBJ whole genome shotgun (WGS) entry which is preliminary data.</text>
</comment>
<dbReference type="InterPro" id="IPR025139">
    <property type="entry name" value="DUF4062"/>
</dbReference>
<sequence>MGSKDILRGNFDSLVEQRSKAVKIFLSSTFSDTHTERDYLIKNIYPKLREYCQKTHGLDFQVYDMRWGISNEITTSHMTTTVCLNEIKNCQNSSVGPNFIAFLSHRYGSRSLPTRIKANEYEVLRKELNSSDHYDRKFNFEEKDYKIQIENMFEICYELDDNETPARYRLRHIDKIIQNYKENNSTLNRAWSKLEKKLGNLFRAVADSCLGKNLITPTEHERYFVSVTEKEIFNGILRAKNVEKNALYFERDIEDLDEKIDQNVNMAKRFIELDNTNCVDSEVRNLLDKLKKEKIPSKLPETNMFKFKVKWNTNGISLDTHREYIEK</sequence>
<dbReference type="PANTHER" id="PTHR19871">
    <property type="entry name" value="BETA TRANSDUCIN-RELATED PROTEIN"/>
    <property type="match status" value="1"/>
</dbReference>
<gene>
    <name evidence="2" type="ORF">BpHYR1_014074</name>
</gene>
<dbReference type="OrthoDB" id="2325716at2759"/>
<dbReference type="InterPro" id="IPR052752">
    <property type="entry name" value="NACHT-WD_repeat"/>
</dbReference>
<evidence type="ECO:0000313" key="3">
    <source>
        <dbReference type="Proteomes" id="UP000276133"/>
    </source>
</evidence>
<feature type="domain" description="DUF4062" evidence="1">
    <location>
        <begin position="23"/>
        <end position="112"/>
    </location>
</feature>
<evidence type="ECO:0000313" key="2">
    <source>
        <dbReference type="EMBL" id="RNA01260.1"/>
    </source>
</evidence>
<reference evidence="2 3" key="1">
    <citation type="journal article" date="2018" name="Sci. Rep.">
        <title>Genomic signatures of local adaptation to the degree of environmental predictability in rotifers.</title>
        <authorList>
            <person name="Franch-Gras L."/>
            <person name="Hahn C."/>
            <person name="Garcia-Roger E.M."/>
            <person name="Carmona M.J."/>
            <person name="Serra M."/>
            <person name="Gomez A."/>
        </authorList>
    </citation>
    <scope>NUCLEOTIDE SEQUENCE [LARGE SCALE GENOMIC DNA]</scope>
    <source>
        <strain evidence="2">HYR1</strain>
    </source>
</reference>
<dbReference type="EMBL" id="REGN01009390">
    <property type="protein sequence ID" value="RNA01260.1"/>
    <property type="molecule type" value="Genomic_DNA"/>
</dbReference>
<dbReference type="PANTHER" id="PTHR19871:SF14">
    <property type="entry name" value="DUF4062 DOMAIN-CONTAINING PROTEIN"/>
    <property type="match status" value="1"/>
</dbReference>
<dbReference type="Proteomes" id="UP000276133">
    <property type="component" value="Unassembled WGS sequence"/>
</dbReference>
<dbReference type="Pfam" id="PF13271">
    <property type="entry name" value="DUF4062"/>
    <property type="match status" value="1"/>
</dbReference>
<evidence type="ECO:0000259" key="1">
    <source>
        <dbReference type="Pfam" id="PF13271"/>
    </source>
</evidence>
<dbReference type="AlphaFoldDB" id="A0A3M7PQD5"/>
<organism evidence="2 3">
    <name type="scientific">Brachionus plicatilis</name>
    <name type="common">Marine rotifer</name>
    <name type="synonym">Brachionus muelleri</name>
    <dbReference type="NCBI Taxonomy" id="10195"/>
    <lineage>
        <taxon>Eukaryota</taxon>
        <taxon>Metazoa</taxon>
        <taxon>Spiralia</taxon>
        <taxon>Gnathifera</taxon>
        <taxon>Rotifera</taxon>
        <taxon>Eurotatoria</taxon>
        <taxon>Monogononta</taxon>
        <taxon>Pseudotrocha</taxon>
        <taxon>Ploima</taxon>
        <taxon>Brachionidae</taxon>
        <taxon>Brachionus</taxon>
    </lineage>
</organism>
<accession>A0A3M7PQD5</accession>
<dbReference type="STRING" id="10195.A0A3M7PQD5"/>
<name>A0A3M7PQD5_BRAPC</name>
<proteinExistence type="predicted"/>
<protein>
    <submittedName>
        <fullName evidence="2">NACHT and WD repeat domain-containing 2-like</fullName>
    </submittedName>
</protein>